<feature type="transmembrane region" description="Helical" evidence="9">
    <location>
        <begin position="127"/>
        <end position="145"/>
    </location>
</feature>
<dbReference type="InterPro" id="IPR050360">
    <property type="entry name" value="MFS_Sugar_Transporters"/>
</dbReference>
<dbReference type="SUPFAM" id="SSF103473">
    <property type="entry name" value="MFS general substrate transporter"/>
    <property type="match status" value="1"/>
</dbReference>
<proteinExistence type="inferred from homology"/>
<dbReference type="Pfam" id="PF00083">
    <property type="entry name" value="Sugar_tr"/>
    <property type="match status" value="1"/>
</dbReference>
<feature type="transmembrane region" description="Helical" evidence="9">
    <location>
        <begin position="375"/>
        <end position="397"/>
    </location>
</feature>
<evidence type="ECO:0000256" key="9">
    <source>
        <dbReference type="SAM" id="Phobius"/>
    </source>
</evidence>
<evidence type="ECO:0000256" key="2">
    <source>
        <dbReference type="ARBA" id="ARBA00010992"/>
    </source>
</evidence>
<dbReference type="GO" id="GO:0005351">
    <property type="term" value="F:carbohydrate:proton symporter activity"/>
    <property type="evidence" value="ECO:0007669"/>
    <property type="project" value="TreeGrafter"/>
</dbReference>
<evidence type="ECO:0000313" key="12">
    <source>
        <dbReference type="Proteomes" id="UP000287972"/>
    </source>
</evidence>
<reference evidence="11 12" key="1">
    <citation type="submission" date="2017-06" db="EMBL/GenBank/DDBJ databases">
        <title>Comparative genomic analysis of Ambrosia Fusariam Clade fungi.</title>
        <authorList>
            <person name="Stajich J.E."/>
            <person name="Carrillo J."/>
            <person name="Kijimoto T."/>
            <person name="Eskalen A."/>
            <person name="O'Donnell K."/>
            <person name="Kasson M."/>
        </authorList>
    </citation>
    <scope>NUCLEOTIDE SEQUENCE [LARGE SCALE GENOMIC DNA]</scope>
    <source>
        <strain evidence="11 12">NRRL62606</strain>
    </source>
</reference>
<dbReference type="InterPro" id="IPR005828">
    <property type="entry name" value="MFS_sugar_transport-like"/>
</dbReference>
<dbReference type="PANTHER" id="PTHR48022:SF15">
    <property type="entry name" value="ALPHA-GLUCOSIDE TRANSPORTER, PUTATIVE (AFU_ORTHOLOGUE AFUA_5G00500)-RELATED"/>
    <property type="match status" value="1"/>
</dbReference>
<feature type="transmembrane region" description="Helical" evidence="9">
    <location>
        <begin position="99"/>
        <end position="120"/>
    </location>
</feature>
<keyword evidence="12" id="KW-1185">Reference proteome</keyword>
<feature type="transmembrane region" description="Helical" evidence="9">
    <location>
        <begin position="47"/>
        <end position="73"/>
    </location>
</feature>
<evidence type="ECO:0000256" key="5">
    <source>
        <dbReference type="ARBA" id="ARBA00022989"/>
    </source>
</evidence>
<evidence type="ECO:0000256" key="4">
    <source>
        <dbReference type="ARBA" id="ARBA00022692"/>
    </source>
</evidence>
<name>A0A428Q2S7_9HYPO</name>
<evidence type="ECO:0000256" key="7">
    <source>
        <dbReference type="RuleBase" id="RU003346"/>
    </source>
</evidence>
<dbReference type="FunFam" id="1.20.1250.20:FF:000078">
    <property type="entry name" value="MFS maltose transporter, putative"/>
    <property type="match status" value="1"/>
</dbReference>
<protein>
    <recommendedName>
        <fullName evidence="10">Major facilitator superfamily (MFS) profile domain-containing protein</fullName>
    </recommendedName>
</protein>
<comment type="caution">
    <text evidence="11">The sequence shown here is derived from an EMBL/GenBank/DDBJ whole genome shotgun (WGS) entry which is preliminary data.</text>
</comment>
<evidence type="ECO:0000256" key="3">
    <source>
        <dbReference type="ARBA" id="ARBA00022448"/>
    </source>
</evidence>
<dbReference type="InterPro" id="IPR005829">
    <property type="entry name" value="Sugar_transporter_CS"/>
</dbReference>
<feature type="transmembrane region" description="Helical" evidence="9">
    <location>
        <begin position="151"/>
        <end position="174"/>
    </location>
</feature>
<feature type="transmembrane region" description="Helical" evidence="9">
    <location>
        <begin position="341"/>
        <end position="363"/>
    </location>
</feature>
<keyword evidence="5 9" id="KW-1133">Transmembrane helix</keyword>
<evidence type="ECO:0000256" key="8">
    <source>
        <dbReference type="SAM" id="MobiDB-lite"/>
    </source>
</evidence>
<dbReference type="NCBIfam" id="TIGR00879">
    <property type="entry name" value="SP"/>
    <property type="match status" value="1"/>
</dbReference>
<dbReference type="PROSITE" id="PS50850">
    <property type="entry name" value="MFS"/>
    <property type="match status" value="1"/>
</dbReference>
<evidence type="ECO:0000256" key="1">
    <source>
        <dbReference type="ARBA" id="ARBA00004141"/>
    </source>
</evidence>
<keyword evidence="6 9" id="KW-0472">Membrane</keyword>
<accession>A0A428Q2S7</accession>
<dbReference type="GO" id="GO:0016020">
    <property type="term" value="C:membrane"/>
    <property type="evidence" value="ECO:0007669"/>
    <property type="project" value="UniProtKB-SubCell"/>
</dbReference>
<dbReference type="PANTHER" id="PTHR48022">
    <property type="entry name" value="PLASTIDIC GLUCOSE TRANSPORTER 4"/>
    <property type="match status" value="1"/>
</dbReference>
<keyword evidence="4 9" id="KW-0812">Transmembrane</keyword>
<dbReference type="Proteomes" id="UP000287972">
    <property type="component" value="Unassembled WGS sequence"/>
</dbReference>
<dbReference type="EMBL" id="NKCL01000607">
    <property type="protein sequence ID" value="RSL59605.1"/>
    <property type="molecule type" value="Genomic_DNA"/>
</dbReference>
<feature type="region of interest" description="Disordered" evidence="8">
    <location>
        <begin position="1"/>
        <end position="23"/>
    </location>
</feature>
<dbReference type="InterPro" id="IPR036259">
    <property type="entry name" value="MFS_trans_sf"/>
</dbReference>
<keyword evidence="3 7" id="KW-0813">Transport</keyword>
<feature type="transmembrane region" description="Helical" evidence="9">
    <location>
        <begin position="403"/>
        <end position="426"/>
    </location>
</feature>
<gene>
    <name evidence="11" type="ORF">CEP51_013891</name>
</gene>
<feature type="domain" description="Major facilitator superfamily (MFS) profile" evidence="10">
    <location>
        <begin position="50"/>
        <end position="495"/>
    </location>
</feature>
<dbReference type="AlphaFoldDB" id="A0A428Q2S7"/>
<evidence type="ECO:0000259" key="10">
    <source>
        <dbReference type="PROSITE" id="PS50850"/>
    </source>
</evidence>
<dbReference type="InterPro" id="IPR020846">
    <property type="entry name" value="MFS_dom"/>
</dbReference>
<feature type="transmembrane region" description="Helical" evidence="9">
    <location>
        <begin position="215"/>
        <end position="239"/>
    </location>
</feature>
<feature type="transmembrane region" description="Helical" evidence="9">
    <location>
        <begin position="473"/>
        <end position="491"/>
    </location>
</feature>
<evidence type="ECO:0000313" key="11">
    <source>
        <dbReference type="EMBL" id="RSL59605.1"/>
    </source>
</evidence>
<feature type="transmembrane region" description="Helical" evidence="9">
    <location>
        <begin position="438"/>
        <end position="461"/>
    </location>
</feature>
<dbReference type="PROSITE" id="PS00216">
    <property type="entry name" value="SUGAR_TRANSPORT_1"/>
    <property type="match status" value="2"/>
</dbReference>
<evidence type="ECO:0000256" key="6">
    <source>
        <dbReference type="ARBA" id="ARBA00023136"/>
    </source>
</evidence>
<organism evidence="11 12">
    <name type="scientific">Fusarium floridanum</name>
    <dbReference type="NCBI Taxonomy" id="1325733"/>
    <lineage>
        <taxon>Eukaryota</taxon>
        <taxon>Fungi</taxon>
        <taxon>Dikarya</taxon>
        <taxon>Ascomycota</taxon>
        <taxon>Pezizomycotina</taxon>
        <taxon>Sordariomycetes</taxon>
        <taxon>Hypocreomycetidae</taxon>
        <taxon>Hypocreales</taxon>
        <taxon>Nectriaceae</taxon>
        <taxon>Fusarium</taxon>
        <taxon>Fusarium solani species complex</taxon>
    </lineage>
</organism>
<comment type="similarity">
    <text evidence="2 7">Belongs to the major facilitator superfamily. Sugar transporter (TC 2.A.1.1) family.</text>
</comment>
<feature type="transmembrane region" description="Helical" evidence="9">
    <location>
        <begin position="186"/>
        <end position="209"/>
    </location>
</feature>
<dbReference type="PROSITE" id="PS00217">
    <property type="entry name" value="SUGAR_TRANSPORT_2"/>
    <property type="match status" value="1"/>
</dbReference>
<sequence length="515" mass="56370">MSEIKSQKDASADHVSTKVDSHDDVARNRTPATWAETFKELGTRKHAVVATLGCSMAPILIGYDLTMIGSIIANDEFIKHFGRFDETLDVWVLPANRQLIWTIMQYVAAIISAITAGVIIDMFGRRTGFLTTVALTIIGTLIELFSPDWKVWIAAKLVMGAAMGFMQGTVQTYVSELAPVQIRGFMLSLFQTWITIGQLIASCVLQGTASVNGSWSWKAAVISQFGPAAICLVVFLPLVPESPYWYLLKGNVNKARAALERIRRTEPDFDIDYEISSMQHLLDHQTPDNTEGTSYLDCFRGTNLRRTCTACLIMLLQQLLGYPLCGNYLTYFLKLSGVNDAFLITVIAIICSLFACITAFVLIEKVGRRPQMLWGTFGMLICLVAVSILGWVGVGTLANGRALATFCILWNMGYFLSVGTVGWTLLGELSTARLRAKTTAIGGMSTSVSNMGWSIAIPYLVNAEEAGLGPKAALIFLGLGGILGIVLFFIVPETKGKTYQELDELFEAGVPARKF</sequence>
<dbReference type="InterPro" id="IPR003663">
    <property type="entry name" value="Sugar/inositol_transpt"/>
</dbReference>
<feature type="transmembrane region" description="Helical" evidence="9">
    <location>
        <begin position="310"/>
        <end position="329"/>
    </location>
</feature>
<dbReference type="Gene3D" id="1.20.1250.20">
    <property type="entry name" value="MFS general substrate transporter like domains"/>
    <property type="match status" value="1"/>
</dbReference>
<comment type="subcellular location">
    <subcellularLocation>
        <location evidence="1">Membrane</location>
        <topology evidence="1">Multi-pass membrane protein</topology>
    </subcellularLocation>
</comment>